<reference evidence="2" key="1">
    <citation type="journal article" date="2011" name="Nature">
        <title>Genome sequence and analysis of the tuber crop potato.</title>
        <authorList>
            <consortium name="The Potato Genome Sequencing Consortium"/>
        </authorList>
    </citation>
    <scope>NUCLEOTIDE SEQUENCE [LARGE SCALE GENOMIC DNA]</scope>
    <source>
        <strain evidence="2">cv. DM1-3 516 R44</strain>
    </source>
</reference>
<accession>M1DVN9</accession>
<reference evidence="1" key="2">
    <citation type="submission" date="2015-06" db="UniProtKB">
        <authorList>
            <consortium name="EnsemblPlants"/>
        </authorList>
    </citation>
    <scope>IDENTIFICATION</scope>
    <source>
        <strain evidence="1">DM1-3 516 R44</strain>
    </source>
</reference>
<dbReference type="Gramene" id="PGSC0003DMT400095144">
    <property type="protein sequence ID" value="PGSC0003DMT400095144"/>
    <property type="gene ID" value="PGSC0003DMG400044715"/>
</dbReference>
<dbReference type="InParanoid" id="M1DVN9"/>
<dbReference type="eggNOG" id="KOG0017">
    <property type="taxonomic scope" value="Eukaryota"/>
</dbReference>
<dbReference type="AlphaFoldDB" id="M1DVN9"/>
<keyword evidence="2" id="KW-1185">Reference proteome</keyword>
<name>M1DVN9_SOLTU</name>
<dbReference type="EnsemblPlants" id="PGSC0003DMT400095144">
    <property type="protein sequence ID" value="PGSC0003DMT400095144"/>
    <property type="gene ID" value="PGSC0003DMG400044715"/>
</dbReference>
<sequence>MASYTREPMEFPPLEVMMFRDRILTFKQGKGEQIHKSWARFNELINQCPNHDIPNIALLDCFYKSLGPGNKRLIDQLISGGIAKQPYVIAAQLLNQMAEKNQEVEKDFMLAALMTQMDDLAKKMVKIEVQHKRKDKYIPPHERRSLKDNEIKNLEGMLSTILHKVTKQDRELKEIKEDIEEMKRMIWSHSRAIQLLENLMGYALPDLHPKQNGGLPADTKSNPKN</sequence>
<evidence type="ECO:0000313" key="1">
    <source>
        <dbReference type="EnsemblPlants" id="PGSC0003DMT400095144"/>
    </source>
</evidence>
<dbReference type="PaxDb" id="4113-PGSC0003DMT400095144"/>
<dbReference type="HOGENOM" id="CLU_029307_3_2_1"/>
<proteinExistence type="predicted"/>
<dbReference type="Proteomes" id="UP000011115">
    <property type="component" value="Unassembled WGS sequence"/>
</dbReference>
<protein>
    <submittedName>
        <fullName evidence="1">Retrotransposon gag protein</fullName>
    </submittedName>
</protein>
<evidence type="ECO:0000313" key="2">
    <source>
        <dbReference type="Proteomes" id="UP000011115"/>
    </source>
</evidence>
<organism evidence="1 2">
    <name type="scientific">Solanum tuberosum</name>
    <name type="common">Potato</name>
    <dbReference type="NCBI Taxonomy" id="4113"/>
    <lineage>
        <taxon>Eukaryota</taxon>
        <taxon>Viridiplantae</taxon>
        <taxon>Streptophyta</taxon>
        <taxon>Embryophyta</taxon>
        <taxon>Tracheophyta</taxon>
        <taxon>Spermatophyta</taxon>
        <taxon>Magnoliopsida</taxon>
        <taxon>eudicotyledons</taxon>
        <taxon>Gunneridae</taxon>
        <taxon>Pentapetalae</taxon>
        <taxon>asterids</taxon>
        <taxon>lamiids</taxon>
        <taxon>Solanales</taxon>
        <taxon>Solanaceae</taxon>
        <taxon>Solanoideae</taxon>
        <taxon>Solaneae</taxon>
        <taxon>Solanum</taxon>
    </lineage>
</organism>